<keyword evidence="1" id="KW-0472">Membrane</keyword>
<name>A0ABS0XL31_9SPHN</name>
<organism evidence="2 3">
    <name type="scientific">Sphingomonas mollis</name>
    <dbReference type="NCBI Taxonomy" id="2795726"/>
    <lineage>
        <taxon>Bacteria</taxon>
        <taxon>Pseudomonadati</taxon>
        <taxon>Pseudomonadota</taxon>
        <taxon>Alphaproteobacteria</taxon>
        <taxon>Sphingomonadales</taxon>
        <taxon>Sphingomonadaceae</taxon>
        <taxon>Sphingomonas</taxon>
    </lineage>
</organism>
<comment type="caution">
    <text evidence="2">The sequence shown here is derived from an EMBL/GenBank/DDBJ whole genome shotgun (WGS) entry which is preliminary data.</text>
</comment>
<keyword evidence="3" id="KW-1185">Reference proteome</keyword>
<dbReference type="RefSeq" id="WP_199034263.1">
    <property type="nucleotide sequence ID" value="NZ_JAELXS010000001.1"/>
</dbReference>
<evidence type="ECO:0000256" key="1">
    <source>
        <dbReference type="SAM" id="Phobius"/>
    </source>
</evidence>
<evidence type="ECO:0000313" key="3">
    <source>
        <dbReference type="Proteomes" id="UP000640426"/>
    </source>
</evidence>
<keyword evidence="1" id="KW-1133">Transmembrane helix</keyword>
<dbReference type="EMBL" id="JAELXS010000001">
    <property type="protein sequence ID" value="MBJ6120423.1"/>
    <property type="molecule type" value="Genomic_DNA"/>
</dbReference>
<gene>
    <name evidence="2" type="ORF">JAO74_01320</name>
</gene>
<reference evidence="3" key="1">
    <citation type="submission" date="2020-12" db="EMBL/GenBank/DDBJ databases">
        <title>Hymenobacter sp.</title>
        <authorList>
            <person name="Kim M.K."/>
        </authorList>
    </citation>
    <scope>NUCLEOTIDE SEQUENCE [LARGE SCALE GENOMIC DNA]</scope>
    <source>
        <strain evidence="3">BT553</strain>
    </source>
</reference>
<feature type="transmembrane region" description="Helical" evidence="1">
    <location>
        <begin position="70"/>
        <end position="87"/>
    </location>
</feature>
<dbReference type="Pfam" id="PF04341">
    <property type="entry name" value="DUF485"/>
    <property type="match status" value="1"/>
</dbReference>
<accession>A0ABS0XL31</accession>
<evidence type="ECO:0000313" key="2">
    <source>
        <dbReference type="EMBL" id="MBJ6120423.1"/>
    </source>
</evidence>
<protein>
    <submittedName>
        <fullName evidence="2">DUF485 domain-containing protein</fullName>
    </submittedName>
</protein>
<dbReference type="PANTHER" id="PTHR38598">
    <property type="entry name" value="INNER MEMBRANE PROTEIN YJCH"/>
    <property type="match status" value="1"/>
</dbReference>
<dbReference type="Proteomes" id="UP000640426">
    <property type="component" value="Unassembled WGS sequence"/>
</dbReference>
<dbReference type="PANTHER" id="PTHR38598:SF1">
    <property type="entry name" value="INNER MEMBRANE PROTEIN YJCH"/>
    <property type="match status" value="1"/>
</dbReference>
<dbReference type="InterPro" id="IPR052959">
    <property type="entry name" value="Inner_membrane_assoc"/>
</dbReference>
<dbReference type="InterPro" id="IPR007436">
    <property type="entry name" value="DUF485"/>
</dbReference>
<sequence>MTVTVQDDVLEQLAATPAYRHLTRTRNRFAAVLTTIILIAYFGFILLIAFDPTFLGRSIAGGATTLGVPVGLGIIILAIALTGLYVWRANRVFDADLAAVLRAVDA</sequence>
<feature type="transmembrane region" description="Helical" evidence="1">
    <location>
        <begin position="29"/>
        <end position="50"/>
    </location>
</feature>
<proteinExistence type="predicted"/>
<keyword evidence="1" id="KW-0812">Transmembrane</keyword>